<reference evidence="23" key="1">
    <citation type="submission" date="2018-04" db="EMBL/GenBank/DDBJ databases">
        <title>GABAB regulate neurogenesis in Nematostella vectensis.</title>
        <authorList>
            <person name="Levy S."/>
            <person name="Brekhman V."/>
            <person name="Kosloff M."/>
            <person name="Lotan T."/>
        </authorList>
    </citation>
    <scope>NUCLEOTIDE SEQUENCE</scope>
</reference>
<evidence type="ECO:0000256" key="12">
    <source>
        <dbReference type="ARBA" id="ARBA00023170"/>
    </source>
</evidence>
<feature type="transmembrane region" description="Helical" evidence="20">
    <location>
        <begin position="567"/>
        <end position="588"/>
    </location>
</feature>
<evidence type="ECO:0000256" key="17">
    <source>
        <dbReference type="ARBA" id="ARBA00073785"/>
    </source>
</evidence>
<evidence type="ECO:0000256" key="14">
    <source>
        <dbReference type="ARBA" id="ARBA00023224"/>
    </source>
</evidence>
<dbReference type="InterPro" id="IPR001828">
    <property type="entry name" value="ANF_lig-bd_rcpt"/>
</dbReference>
<keyword evidence="14" id="KW-0807">Transducer</keyword>
<evidence type="ECO:0000256" key="1">
    <source>
        <dbReference type="ARBA" id="ARBA00008991"/>
    </source>
</evidence>
<dbReference type="AlphaFoldDB" id="A0A6B7E7H7"/>
<evidence type="ECO:0000256" key="2">
    <source>
        <dbReference type="ARBA" id="ARBA00022475"/>
    </source>
</evidence>
<proteinExistence type="evidence at transcript level"/>
<evidence type="ECO:0000256" key="16">
    <source>
        <dbReference type="ARBA" id="ARBA00034104"/>
    </source>
</evidence>
<evidence type="ECO:0000256" key="3">
    <source>
        <dbReference type="ARBA" id="ARBA00022553"/>
    </source>
</evidence>
<dbReference type="PRINTS" id="PR01176">
    <property type="entry name" value="GABABRECEPTR"/>
</dbReference>
<evidence type="ECO:0000256" key="13">
    <source>
        <dbReference type="ARBA" id="ARBA00023180"/>
    </source>
</evidence>
<feature type="region of interest" description="Disordered" evidence="19">
    <location>
        <begin position="728"/>
        <end position="757"/>
    </location>
</feature>
<evidence type="ECO:0000256" key="5">
    <source>
        <dbReference type="ARBA" id="ARBA00022729"/>
    </source>
</evidence>
<evidence type="ECO:0000256" key="6">
    <source>
        <dbReference type="ARBA" id="ARBA00022989"/>
    </source>
</evidence>
<feature type="transmembrane region" description="Helical" evidence="20">
    <location>
        <begin position="452"/>
        <end position="471"/>
    </location>
</feature>
<protein>
    <recommendedName>
        <fullName evidence="17">Gamma-aminobutyric acid type B receptor subunit 2</fullName>
    </recommendedName>
    <alternativeName>
        <fullName evidence="18">G-protein coupled receptor 51</fullName>
    </alternativeName>
</protein>
<dbReference type="Gene3D" id="3.40.50.2300">
    <property type="match status" value="2"/>
</dbReference>
<keyword evidence="5 21" id="KW-0732">Signal</keyword>
<dbReference type="PANTHER" id="PTHR10519:SF20">
    <property type="entry name" value="G-PROTEIN COUPLED RECEPTOR 156-RELATED"/>
    <property type="match status" value="1"/>
</dbReference>
<dbReference type="FunFam" id="3.40.50.2300:FF:000072">
    <property type="entry name" value="Gamma-aminobutyric acid type B receptor subunit 2"/>
    <property type="match status" value="1"/>
</dbReference>
<dbReference type="EMBL" id="MH194577">
    <property type="protein sequence ID" value="QAB04948.1"/>
    <property type="molecule type" value="mRNA"/>
</dbReference>
<dbReference type="InterPro" id="IPR002455">
    <property type="entry name" value="GPCR3_GABA-B"/>
</dbReference>
<keyword evidence="15" id="KW-0628">Postsynaptic cell membrane</keyword>
<feature type="transmembrane region" description="Helical" evidence="20">
    <location>
        <begin position="526"/>
        <end position="547"/>
    </location>
</feature>
<evidence type="ECO:0000256" key="21">
    <source>
        <dbReference type="SAM" id="SignalP"/>
    </source>
</evidence>
<evidence type="ECO:0000256" key="10">
    <source>
        <dbReference type="ARBA" id="ARBA00023136"/>
    </source>
</evidence>
<organism evidence="23">
    <name type="scientific">Nematostella vectensis</name>
    <name type="common">Starlet sea anemone</name>
    <dbReference type="NCBI Taxonomy" id="45351"/>
    <lineage>
        <taxon>Eukaryota</taxon>
        <taxon>Metazoa</taxon>
        <taxon>Cnidaria</taxon>
        <taxon>Anthozoa</taxon>
        <taxon>Hexacorallia</taxon>
        <taxon>Actiniaria</taxon>
        <taxon>Edwardsiidae</taxon>
        <taxon>Nematostella</taxon>
    </lineage>
</organism>
<keyword evidence="12" id="KW-0675">Receptor</keyword>
<keyword evidence="8" id="KW-0297">G-protein coupled receptor</keyword>
<sequence>MSSVGAIATLCLALTLASESGVAQTRKDIYFGAFFGVDMDKVSAWSSESLIPAAEMALEDVNNDSSILRDYRLLYHWGDSKCDSGAAIRALLKQQESPPHKVAFLGPGCSSASTSLSEALNYWEAIQIGFSMSSPLFSDKEKFPRLFRTATSELMENPARVAILRHFGWRKVAILVENLSIFVMTKENLIEEAEKYNITVIASESFNSDPTNSLKYLQEKDARIIIGLMYEDKFRKAMCSAYRRGYYGWRYVWMIVGWYSHWWTVNDVTCTSEELLLAASNVIQTIPLPLSQNSAPTISKWVPSALNQRYSAAITQKNLTYNMYAAFTYDAVWTLALMLNASIPLLRAHNKSLETLTYHDHIGAKIFTDILQKTDFHGMSARVTFDFNGDRETQVQIAQVKGTARRVVGIFDVRESSLNITPGGFQWASNHPPYDGVTKIRSEFSTDGLDCVMFVVLVIAGLLFCAFCLLFNYYNRTNRYIKMSSPRFNNVTVIGCCVWYIDVLLSTCSTYTSIKEHRLYCIARSWLLPTGFTLAFGAMFAKTYRVYRIFTNNELKKELGPISNRCLALRLFVYWMGNAILLVAWQLIDPLYSIEVLAQEKESSSNNHDTIHLIYSHECHSTYYQRWVISLLTYQGALLVFGMFLSFETRHVHIEGLNDSRSIGIAVYNVFMFSSLAVCIEYFVTDKQRRLLFGRLIIFGCTTFTIALLFLPKIIYLRKNRRVSNDFTTNDKNSSSSSKSNTSGKRSILVGPMQSKE</sequence>
<dbReference type="CDD" id="cd15047">
    <property type="entry name" value="7tmC_GABA-B-like"/>
    <property type="match status" value="1"/>
</dbReference>
<dbReference type="GO" id="GO:0045211">
    <property type="term" value="C:postsynaptic membrane"/>
    <property type="evidence" value="ECO:0007669"/>
    <property type="project" value="UniProtKB-SubCell"/>
</dbReference>
<comment type="similarity">
    <text evidence="1">Belongs to the G-protein coupled receptor 3 family. GABA-B receptor subfamily.</text>
</comment>
<dbReference type="InterPro" id="IPR028082">
    <property type="entry name" value="Peripla_BP_I"/>
</dbReference>
<keyword evidence="7" id="KW-0770">Synapse</keyword>
<dbReference type="Pfam" id="PF01094">
    <property type="entry name" value="ANF_receptor"/>
    <property type="match status" value="1"/>
</dbReference>
<keyword evidence="11" id="KW-1015">Disulfide bond</keyword>
<dbReference type="PRINTS" id="PR01177">
    <property type="entry name" value="GABAB1RECPTR"/>
</dbReference>
<feature type="transmembrane region" description="Helical" evidence="20">
    <location>
        <begin position="491"/>
        <end position="514"/>
    </location>
</feature>
<feature type="signal peptide" evidence="21">
    <location>
        <begin position="1"/>
        <end position="17"/>
    </location>
</feature>
<keyword evidence="13" id="KW-0325">Glycoprotein</keyword>
<keyword evidence="4 20" id="KW-0812">Transmembrane</keyword>
<evidence type="ECO:0000256" key="9">
    <source>
        <dbReference type="ARBA" id="ARBA00023054"/>
    </source>
</evidence>
<feature type="transmembrane region" description="Helical" evidence="20">
    <location>
        <begin position="691"/>
        <end position="711"/>
    </location>
</feature>
<dbReference type="PANTHER" id="PTHR10519">
    <property type="entry name" value="GABA-B RECEPTOR"/>
    <property type="match status" value="1"/>
</dbReference>
<evidence type="ECO:0000259" key="22">
    <source>
        <dbReference type="PROSITE" id="PS50259"/>
    </source>
</evidence>
<keyword evidence="2" id="KW-1003">Cell membrane</keyword>
<keyword evidence="9" id="KW-0175">Coiled coil</keyword>
<evidence type="ECO:0000256" key="7">
    <source>
        <dbReference type="ARBA" id="ARBA00023018"/>
    </source>
</evidence>
<dbReference type="SUPFAM" id="SSF53822">
    <property type="entry name" value="Periplasmic binding protein-like I"/>
    <property type="match status" value="1"/>
</dbReference>
<keyword evidence="6 20" id="KW-1133">Transmembrane helix</keyword>
<feature type="transmembrane region" description="Helical" evidence="20">
    <location>
        <begin position="666"/>
        <end position="685"/>
    </location>
</feature>
<evidence type="ECO:0000256" key="18">
    <source>
        <dbReference type="ARBA" id="ARBA00083903"/>
    </source>
</evidence>
<dbReference type="GO" id="GO:0004965">
    <property type="term" value="F:G protein-coupled GABA receptor activity"/>
    <property type="evidence" value="ECO:0007669"/>
    <property type="project" value="InterPro"/>
</dbReference>
<evidence type="ECO:0000256" key="11">
    <source>
        <dbReference type="ARBA" id="ARBA00023157"/>
    </source>
</evidence>
<dbReference type="InterPro" id="IPR017978">
    <property type="entry name" value="GPCR_3_C"/>
</dbReference>
<name>A0A6B7E7H7_NEMVE</name>
<dbReference type="PROSITE" id="PS50259">
    <property type="entry name" value="G_PROTEIN_RECEP_F3_4"/>
    <property type="match status" value="1"/>
</dbReference>
<keyword evidence="3" id="KW-0597">Phosphoprotein</keyword>
<feature type="compositionally biased region" description="Low complexity" evidence="19">
    <location>
        <begin position="728"/>
        <end position="743"/>
    </location>
</feature>
<dbReference type="CDD" id="cd06366">
    <property type="entry name" value="PBP1_GABAb_receptor"/>
    <property type="match status" value="1"/>
</dbReference>
<comment type="subcellular location">
    <subcellularLocation>
        <location evidence="16">Postsynaptic cell membrane</location>
        <topology evidence="16">Multi-pass membrane protein</topology>
    </subcellularLocation>
</comment>
<dbReference type="FunFam" id="3.40.50.2300:FF:000063">
    <property type="entry name" value="Gamma-aminobutyric acid type B receptor subunit"/>
    <property type="match status" value="1"/>
</dbReference>
<feature type="domain" description="G-protein coupled receptors family 3 profile" evidence="22">
    <location>
        <begin position="521"/>
        <end position="717"/>
    </location>
</feature>
<evidence type="ECO:0000256" key="15">
    <source>
        <dbReference type="ARBA" id="ARBA00023257"/>
    </source>
</evidence>
<evidence type="ECO:0000256" key="4">
    <source>
        <dbReference type="ARBA" id="ARBA00022692"/>
    </source>
</evidence>
<evidence type="ECO:0000256" key="19">
    <source>
        <dbReference type="SAM" id="MobiDB-lite"/>
    </source>
</evidence>
<keyword evidence="10 20" id="KW-0472">Membrane</keyword>
<evidence type="ECO:0000256" key="20">
    <source>
        <dbReference type="SAM" id="Phobius"/>
    </source>
</evidence>
<feature type="transmembrane region" description="Helical" evidence="20">
    <location>
        <begin position="627"/>
        <end position="645"/>
    </location>
</feature>
<evidence type="ECO:0000313" key="23">
    <source>
        <dbReference type="EMBL" id="QAB04948.1"/>
    </source>
</evidence>
<feature type="chain" id="PRO_5025539552" description="Gamma-aminobutyric acid type B receptor subunit 2" evidence="21">
    <location>
        <begin position="18"/>
        <end position="757"/>
    </location>
</feature>
<dbReference type="Pfam" id="PF00003">
    <property type="entry name" value="7tm_3"/>
    <property type="match status" value="1"/>
</dbReference>
<accession>A0A6B7E7H7</accession>
<evidence type="ECO:0000256" key="8">
    <source>
        <dbReference type="ARBA" id="ARBA00023040"/>
    </source>
</evidence>